<keyword evidence="2" id="KW-1185">Reference proteome</keyword>
<dbReference type="InterPro" id="IPR005288">
    <property type="entry name" value="NadB"/>
</dbReference>
<dbReference type="OrthoDB" id="615715at2"/>
<dbReference type="GO" id="GO:0009435">
    <property type="term" value="P:NAD+ biosynthetic process"/>
    <property type="evidence" value="ECO:0007669"/>
    <property type="project" value="InterPro"/>
</dbReference>
<dbReference type="Proteomes" id="UP000295411">
    <property type="component" value="Unassembled WGS sequence"/>
</dbReference>
<dbReference type="PANTHER" id="PTHR42716:SF1">
    <property type="entry name" value="SLL0471 PROTEIN"/>
    <property type="match status" value="1"/>
</dbReference>
<dbReference type="SUPFAM" id="SSF51905">
    <property type="entry name" value="FAD/NAD(P)-binding domain"/>
    <property type="match status" value="1"/>
</dbReference>
<gene>
    <name evidence="1" type="ORF">E2F48_05375</name>
</gene>
<dbReference type="PRINTS" id="PR00411">
    <property type="entry name" value="PNDRDTASEI"/>
</dbReference>
<organism evidence="1 2">
    <name type="scientific">Arthrobacter crusticola</name>
    <dbReference type="NCBI Taxonomy" id="2547960"/>
    <lineage>
        <taxon>Bacteria</taxon>
        <taxon>Bacillati</taxon>
        <taxon>Actinomycetota</taxon>
        <taxon>Actinomycetes</taxon>
        <taxon>Micrococcales</taxon>
        <taxon>Micrococcaceae</taxon>
        <taxon>Arthrobacter</taxon>
    </lineage>
</organism>
<dbReference type="Gene3D" id="3.50.50.60">
    <property type="entry name" value="FAD/NAD(P)-binding domain"/>
    <property type="match status" value="1"/>
</dbReference>
<dbReference type="Pfam" id="PF12831">
    <property type="entry name" value="FAD_oxidored"/>
    <property type="match status" value="1"/>
</dbReference>
<comment type="caution">
    <text evidence="1">The sequence shown here is derived from an EMBL/GenBank/DDBJ whole genome shotgun (WGS) entry which is preliminary data.</text>
</comment>
<protein>
    <submittedName>
        <fullName evidence="1">FAD-dependent oxidoreductase</fullName>
    </submittedName>
</protein>
<proteinExistence type="predicted"/>
<dbReference type="AlphaFoldDB" id="A0A4R5TZE8"/>
<dbReference type="PANTHER" id="PTHR42716">
    <property type="entry name" value="L-ASPARTATE OXIDASE"/>
    <property type="match status" value="1"/>
</dbReference>
<sequence length="536" mass="56300">MTRTRLADDVAVIGGGLGGIAAALAAADAGSSVVLTAAEPMIGGQVTSQLTAPLDEHPLVESAGVTATYRRFRDLVRAACGGAVNPGQGWVSRLCFEPLVGLDVLEEMLEEHLASGRIRLFSGHTPVRAVLGAGSDPRIEAVELEGPNGSHLEVSAGVFIDATETGDLLPLTRTAWVIGSEGTDAYGEPDAVPGPADPRAEQSFTWVAALVREPVPLPVGPAPEDYARLRDSQPFSLDLDGWDGVTHRYRFFRDGPDGKPPFWEYRRIRTAASGKPEAAVINWAGNDYSARGLVADPGRATREARNLTLAFIHWLRTEVPRDPEDGPGPLGTGRGYPELRLAPELSGTPDGLAAAPYVRESRRLANPDPVTEHDLMAGPDGLARSFPDSVGIAWYHADLHPRVGHPSSVFSETAPFFIPARSLVPAEGVGPANLVMGAKNLAATQVAAAAYRLQPGEWAIGEAAGVIAAVSAATAASVRGIVRDPGRLRAVQDALTTRGAPIAWPENAVAHPTDLPTARIPAVPPLVPTSTEIPSA</sequence>
<accession>A0A4R5TZE8</accession>
<dbReference type="EMBL" id="SMTK01000002">
    <property type="protein sequence ID" value="TDK26620.1"/>
    <property type="molecule type" value="Genomic_DNA"/>
</dbReference>
<evidence type="ECO:0000313" key="2">
    <source>
        <dbReference type="Proteomes" id="UP000295411"/>
    </source>
</evidence>
<dbReference type="GO" id="GO:0008734">
    <property type="term" value="F:L-aspartate oxidase activity"/>
    <property type="evidence" value="ECO:0007669"/>
    <property type="project" value="InterPro"/>
</dbReference>
<reference evidence="1 2" key="1">
    <citation type="submission" date="2019-03" db="EMBL/GenBank/DDBJ databases">
        <title>Arthrobacter sp. nov., an bacterium isolated from biocrust in Mu Us Desert.</title>
        <authorList>
            <person name="Lixiong L."/>
        </authorList>
    </citation>
    <scope>NUCLEOTIDE SEQUENCE [LARGE SCALE GENOMIC DNA]</scope>
    <source>
        <strain evidence="1 2">SLN-3</strain>
    </source>
</reference>
<name>A0A4R5TZE8_9MICC</name>
<dbReference type="InterPro" id="IPR036188">
    <property type="entry name" value="FAD/NAD-bd_sf"/>
</dbReference>
<evidence type="ECO:0000313" key="1">
    <source>
        <dbReference type="EMBL" id="TDK26620.1"/>
    </source>
</evidence>
<dbReference type="RefSeq" id="WP_133402980.1">
    <property type="nucleotide sequence ID" value="NZ_SMTK01000002.1"/>
</dbReference>